<dbReference type="SUPFAM" id="SSF53697">
    <property type="entry name" value="SIS domain"/>
    <property type="match status" value="1"/>
</dbReference>
<evidence type="ECO:0000256" key="2">
    <source>
        <dbReference type="ARBA" id="ARBA00023277"/>
    </source>
</evidence>
<dbReference type="PROSITE" id="PS51464">
    <property type="entry name" value="SIS"/>
    <property type="match status" value="1"/>
</dbReference>
<dbReference type="NCBIfam" id="TIGR00274">
    <property type="entry name" value="N-acetylmuramic acid 6-phosphate etherase"/>
    <property type="match status" value="1"/>
</dbReference>
<dbReference type="GO" id="GO:0016829">
    <property type="term" value="F:lyase activity"/>
    <property type="evidence" value="ECO:0007669"/>
    <property type="project" value="UniProtKB-KW"/>
</dbReference>
<keyword evidence="2 3" id="KW-0119">Carbohydrate metabolism</keyword>
<comment type="similarity">
    <text evidence="3">Belongs to the GCKR-like family. MurNAc-6-P etherase subfamily.</text>
</comment>
<comment type="catalytic activity">
    <reaction evidence="3">
        <text>N-acetyl-D-muramate 6-phosphate + H2O = N-acetyl-D-glucosamine 6-phosphate + (R)-lactate</text>
        <dbReference type="Rhea" id="RHEA:26410"/>
        <dbReference type="ChEBI" id="CHEBI:15377"/>
        <dbReference type="ChEBI" id="CHEBI:16004"/>
        <dbReference type="ChEBI" id="CHEBI:57513"/>
        <dbReference type="ChEBI" id="CHEBI:58722"/>
        <dbReference type="EC" id="4.2.1.126"/>
    </reaction>
</comment>
<proteinExistence type="inferred from homology"/>
<gene>
    <name evidence="3 6" type="primary">murQ</name>
    <name evidence="6" type="ORF">TBK1r_15330</name>
</gene>
<feature type="domain" description="SIS" evidence="5">
    <location>
        <begin position="66"/>
        <end position="229"/>
    </location>
</feature>
<feature type="region of interest" description="Disordered" evidence="4">
    <location>
        <begin position="1"/>
        <end position="27"/>
    </location>
</feature>
<dbReference type="CDD" id="cd05007">
    <property type="entry name" value="SIS_Etherase"/>
    <property type="match status" value="1"/>
</dbReference>
<dbReference type="InterPro" id="IPR046348">
    <property type="entry name" value="SIS_dom_sf"/>
</dbReference>
<dbReference type="InterPro" id="IPR005488">
    <property type="entry name" value="Etherase_MurQ"/>
</dbReference>
<feature type="active site" evidence="3">
    <location>
        <position position="125"/>
    </location>
</feature>
<dbReference type="InterPro" id="IPR005486">
    <property type="entry name" value="Glucokinase_regulatory_CS"/>
</dbReference>
<dbReference type="Pfam" id="PF22645">
    <property type="entry name" value="GKRP_SIS_N"/>
    <property type="match status" value="1"/>
</dbReference>
<comment type="function">
    <text evidence="3">Specifically catalyzes the cleavage of the D-lactyl ether substituent of MurNAc 6-phosphate, producing GlcNAc 6-phosphate and D-lactate.</text>
</comment>
<evidence type="ECO:0000256" key="3">
    <source>
        <dbReference type="HAMAP-Rule" id="MF_00068"/>
    </source>
</evidence>
<dbReference type="Proteomes" id="UP000318081">
    <property type="component" value="Chromosome"/>
</dbReference>
<comment type="miscellaneous">
    <text evidence="3">A lyase-type mechanism (elimination/hydration) is suggested for the cleavage of the lactyl ether bond of MurNAc 6-phosphate, with the formation of an alpha,beta-unsaturated aldehyde intermediate with (E)-stereochemistry, followed by the syn addition of water to give product.</text>
</comment>
<reference evidence="6 7" key="1">
    <citation type="submission" date="2019-02" db="EMBL/GenBank/DDBJ databases">
        <title>Deep-cultivation of Planctomycetes and their phenomic and genomic characterization uncovers novel biology.</title>
        <authorList>
            <person name="Wiegand S."/>
            <person name="Jogler M."/>
            <person name="Boedeker C."/>
            <person name="Pinto D."/>
            <person name="Vollmers J."/>
            <person name="Rivas-Marin E."/>
            <person name="Kohn T."/>
            <person name="Peeters S.H."/>
            <person name="Heuer A."/>
            <person name="Rast P."/>
            <person name="Oberbeckmann S."/>
            <person name="Bunk B."/>
            <person name="Jeske O."/>
            <person name="Meyerdierks A."/>
            <person name="Storesund J.E."/>
            <person name="Kallscheuer N."/>
            <person name="Luecker S."/>
            <person name="Lage O.M."/>
            <person name="Pohl T."/>
            <person name="Merkel B.J."/>
            <person name="Hornburger P."/>
            <person name="Mueller R.-W."/>
            <person name="Bruemmer F."/>
            <person name="Labrenz M."/>
            <person name="Spormann A.M."/>
            <person name="Op den Camp H."/>
            <person name="Overmann J."/>
            <person name="Amann R."/>
            <person name="Jetten M.S.M."/>
            <person name="Mascher T."/>
            <person name="Medema M.H."/>
            <person name="Devos D.P."/>
            <person name="Kaster A.-K."/>
            <person name="Ovreas L."/>
            <person name="Rohde M."/>
            <person name="Galperin M.Y."/>
            <person name="Jogler C."/>
        </authorList>
    </citation>
    <scope>NUCLEOTIDE SEQUENCE [LARGE SCALE GENOMIC DNA]</scope>
    <source>
        <strain evidence="6 7">TBK1r</strain>
    </source>
</reference>
<dbReference type="EC" id="4.2.1.126" evidence="3"/>
<dbReference type="Gene3D" id="3.40.50.10490">
    <property type="entry name" value="Glucose-6-phosphate isomerase like protein, domain 1"/>
    <property type="match status" value="1"/>
</dbReference>
<feature type="compositionally biased region" description="Polar residues" evidence="4">
    <location>
        <begin position="15"/>
        <end position="27"/>
    </location>
</feature>
<comment type="pathway">
    <text evidence="3">Amino-sugar metabolism; N-acetylmuramate degradation.</text>
</comment>
<sequence>MPKSGVDPQPPDMLNNLTTEARNPESSEIDSLSALEIVRLMNRQDALIAAAVAAQAESIAAAIDVIADRFRAGGRLLYMGAGTSGRLGVLDASECPPTFNTPPEMVVGLIAGGEKALTRAIEGAEDHPEFGQRDLADKELSDQDVVMGIATSGRTPYVIGGLRFANQVGAFTIGLSCNADCELSPHCKIMITPVVGPEVISGSTRMKAGTATKMVLNMLTTGAMVRIGKTYGNLMVDLRATNEKLTMRSCQIVAELTGVPPLEAHRLLDRCDGEVKTAIVSHLRGVTAQQARQQLSECDGHLRRALQRDDA</sequence>
<dbReference type="Gene3D" id="1.10.8.1080">
    <property type="match status" value="1"/>
</dbReference>
<dbReference type="InterPro" id="IPR040190">
    <property type="entry name" value="MURQ/GCKR"/>
</dbReference>
<dbReference type="PANTHER" id="PTHR10088">
    <property type="entry name" value="GLUCOKINASE REGULATORY PROTEIN"/>
    <property type="match status" value="1"/>
</dbReference>
<dbReference type="InterPro" id="IPR001347">
    <property type="entry name" value="SIS_dom"/>
</dbReference>
<organism evidence="6 7">
    <name type="scientific">Stieleria magnilauensis</name>
    <dbReference type="NCBI Taxonomy" id="2527963"/>
    <lineage>
        <taxon>Bacteria</taxon>
        <taxon>Pseudomonadati</taxon>
        <taxon>Planctomycetota</taxon>
        <taxon>Planctomycetia</taxon>
        <taxon>Pirellulales</taxon>
        <taxon>Pirellulaceae</taxon>
        <taxon>Stieleria</taxon>
    </lineage>
</organism>
<feature type="active site" description="Proton donor" evidence="3">
    <location>
        <position position="94"/>
    </location>
</feature>
<evidence type="ECO:0000256" key="1">
    <source>
        <dbReference type="ARBA" id="ARBA00023239"/>
    </source>
</evidence>
<evidence type="ECO:0000259" key="5">
    <source>
        <dbReference type="PROSITE" id="PS51464"/>
    </source>
</evidence>
<accession>A0ABX5XLG0</accession>
<evidence type="ECO:0000256" key="4">
    <source>
        <dbReference type="SAM" id="MobiDB-lite"/>
    </source>
</evidence>
<evidence type="ECO:0000313" key="7">
    <source>
        <dbReference type="Proteomes" id="UP000318081"/>
    </source>
</evidence>
<dbReference type="PROSITE" id="PS01272">
    <property type="entry name" value="GCKR"/>
    <property type="match status" value="1"/>
</dbReference>
<dbReference type="HAMAP" id="MF_00068">
    <property type="entry name" value="MurQ"/>
    <property type="match status" value="1"/>
</dbReference>
<keyword evidence="7" id="KW-1185">Reference proteome</keyword>
<name>A0ABX5XLG0_9BACT</name>
<comment type="subunit">
    <text evidence="3">Homodimer.</text>
</comment>
<evidence type="ECO:0000313" key="6">
    <source>
        <dbReference type="EMBL" id="QDV82602.1"/>
    </source>
</evidence>
<keyword evidence="1 3" id="KW-0456">Lyase</keyword>
<dbReference type="NCBIfam" id="NF003915">
    <property type="entry name" value="PRK05441.1"/>
    <property type="match status" value="1"/>
</dbReference>
<dbReference type="EMBL" id="CP036432">
    <property type="protein sequence ID" value="QDV82602.1"/>
    <property type="molecule type" value="Genomic_DNA"/>
</dbReference>
<protein>
    <recommendedName>
        <fullName evidence="3">N-acetylmuramic acid 6-phosphate etherase</fullName>
        <shortName evidence="3">MurNAc-6-P etherase</shortName>
        <ecNumber evidence="3">4.2.1.126</ecNumber>
    </recommendedName>
    <alternativeName>
        <fullName evidence="3">N-acetylmuramic acid 6-phosphate hydrolase</fullName>
    </alternativeName>
    <alternativeName>
        <fullName evidence="3">N-acetylmuramic acid 6-phosphate lyase</fullName>
    </alternativeName>
</protein>
<dbReference type="PANTHER" id="PTHR10088:SF4">
    <property type="entry name" value="GLUCOKINASE REGULATORY PROTEIN"/>
    <property type="match status" value="1"/>
</dbReference>
<dbReference type="NCBIfam" id="NF009222">
    <property type="entry name" value="PRK12570.1"/>
    <property type="match status" value="1"/>
</dbReference>